<sequence length="216" mass="23767">MSEAILVLAGLLTLGGLASLWRAWRHWIRGWRWRAGGHGGVGVALSALAVLAGLAAVDLAGYQRLAMEAPVATIRFQSVGPDTYIADLTTQAGSVRGYRLRGQDWRLDARVLKWRTWAALLGFEPLYQLRRLSGRYATVADARSQTHTVYALGRDRGVDVWLWARRLRLPFVDALYGSSVYLPMANGAEYRVSIGIDGLIARPANAAARQAVDGWH</sequence>
<evidence type="ECO:0008006" key="4">
    <source>
        <dbReference type="Google" id="ProtNLM"/>
    </source>
</evidence>
<dbReference type="EMBL" id="CP017448">
    <property type="protein sequence ID" value="AOV16277.1"/>
    <property type="molecule type" value="Genomic_DNA"/>
</dbReference>
<evidence type="ECO:0000313" key="3">
    <source>
        <dbReference type="Proteomes" id="UP000095342"/>
    </source>
</evidence>
<evidence type="ECO:0000313" key="2">
    <source>
        <dbReference type="EMBL" id="AOV16277.1"/>
    </source>
</evidence>
<organism evidence="2 3">
    <name type="scientific">Acidihalobacter aeolianus</name>
    <dbReference type="NCBI Taxonomy" id="2792603"/>
    <lineage>
        <taxon>Bacteria</taxon>
        <taxon>Pseudomonadati</taxon>
        <taxon>Pseudomonadota</taxon>
        <taxon>Gammaproteobacteria</taxon>
        <taxon>Chromatiales</taxon>
        <taxon>Ectothiorhodospiraceae</taxon>
        <taxon>Acidihalobacter</taxon>
    </lineage>
</organism>
<accession>A0A1D8K5N9</accession>
<dbReference type="RefSeq" id="WP_070071870.1">
    <property type="nucleotide sequence ID" value="NZ_CP017448.1"/>
</dbReference>
<dbReference type="AlphaFoldDB" id="A0A1D8K5N9"/>
<dbReference type="Proteomes" id="UP000095342">
    <property type="component" value="Chromosome"/>
</dbReference>
<feature type="transmembrane region" description="Helical" evidence="1">
    <location>
        <begin position="36"/>
        <end position="57"/>
    </location>
</feature>
<keyword evidence="3" id="KW-1185">Reference proteome</keyword>
<dbReference type="KEGG" id="aaeo:BJI67_03600"/>
<gene>
    <name evidence="2" type="ORF">BJI67_03600</name>
</gene>
<keyword evidence="1" id="KW-0472">Membrane</keyword>
<reference evidence="2 3" key="1">
    <citation type="submission" date="2016-09" db="EMBL/GenBank/DDBJ databases">
        <title>Acidihalobacter prosperus V6 (DSM14174).</title>
        <authorList>
            <person name="Khaleque H.N."/>
            <person name="Ramsay J.P."/>
            <person name="Murphy R.J.T."/>
            <person name="Kaksonen A.H."/>
            <person name="Boxall N.J."/>
            <person name="Watkin E.L.J."/>
        </authorList>
    </citation>
    <scope>NUCLEOTIDE SEQUENCE [LARGE SCALE GENOMIC DNA]</scope>
    <source>
        <strain evidence="2 3">V6</strain>
    </source>
</reference>
<name>A0A1D8K5N9_9GAMM</name>
<protein>
    <recommendedName>
        <fullName evidence="4">Cation/multidrug efflux pump</fullName>
    </recommendedName>
</protein>
<evidence type="ECO:0000256" key="1">
    <source>
        <dbReference type="SAM" id="Phobius"/>
    </source>
</evidence>
<keyword evidence="1" id="KW-0812">Transmembrane</keyword>
<proteinExistence type="predicted"/>
<keyword evidence="1" id="KW-1133">Transmembrane helix</keyword>